<keyword evidence="2" id="KW-0732">Signal</keyword>
<protein>
    <recommendedName>
        <fullName evidence="5">FecR family protein</fullName>
    </recommendedName>
</protein>
<feature type="region of interest" description="Disordered" evidence="1">
    <location>
        <begin position="43"/>
        <end position="67"/>
    </location>
</feature>
<sequence>MSRLITTLAALATLSAGVAFSQDTTAPQDQNPAPIERSYAPAPQQMQAAPGDYAPSEGAPPPQRRMQYPRLNNASIAPGVWLRSTGATHSETLSATPDKVEIRIDHGVANLNVHHPDHRPQILVDLPGGQTAILKDGLYTFNADTNTVRTLKGEAEAYASASAKPVKVKEDHALTFGGEQRAMEFGPMDLRGDLLPGAAPANGEPAYGDGYGYYPGYAYGYPYGYGYGPYWGEPYWGGWGYPGFGVGIGFGYGGFYGGGFRGFRR</sequence>
<evidence type="ECO:0000256" key="1">
    <source>
        <dbReference type="SAM" id="MobiDB-lite"/>
    </source>
</evidence>
<evidence type="ECO:0008006" key="5">
    <source>
        <dbReference type="Google" id="ProtNLM"/>
    </source>
</evidence>
<proteinExistence type="predicted"/>
<evidence type="ECO:0000313" key="4">
    <source>
        <dbReference type="Proteomes" id="UP000236728"/>
    </source>
</evidence>
<dbReference type="AlphaFoldDB" id="A0A1H5XP44"/>
<dbReference type="RefSeq" id="WP_103932823.1">
    <property type="nucleotide sequence ID" value="NZ_FNVA01000003.1"/>
</dbReference>
<organism evidence="3 4">
    <name type="scientific">Bryocella elongata</name>
    <dbReference type="NCBI Taxonomy" id="863522"/>
    <lineage>
        <taxon>Bacteria</taxon>
        <taxon>Pseudomonadati</taxon>
        <taxon>Acidobacteriota</taxon>
        <taxon>Terriglobia</taxon>
        <taxon>Terriglobales</taxon>
        <taxon>Acidobacteriaceae</taxon>
        <taxon>Bryocella</taxon>
    </lineage>
</organism>
<dbReference type="EMBL" id="FNVA01000003">
    <property type="protein sequence ID" value="SEG13140.1"/>
    <property type="molecule type" value="Genomic_DNA"/>
</dbReference>
<evidence type="ECO:0000256" key="2">
    <source>
        <dbReference type="SAM" id="SignalP"/>
    </source>
</evidence>
<accession>A0A1H5XP44</accession>
<dbReference type="OrthoDB" id="115505at2"/>
<feature type="signal peptide" evidence="2">
    <location>
        <begin position="1"/>
        <end position="21"/>
    </location>
</feature>
<evidence type="ECO:0000313" key="3">
    <source>
        <dbReference type="EMBL" id="SEG13140.1"/>
    </source>
</evidence>
<reference evidence="3 4" key="1">
    <citation type="submission" date="2016-10" db="EMBL/GenBank/DDBJ databases">
        <authorList>
            <person name="de Groot N.N."/>
        </authorList>
    </citation>
    <scope>NUCLEOTIDE SEQUENCE [LARGE SCALE GENOMIC DNA]</scope>
    <source>
        <strain evidence="3 4">DSM 22489</strain>
    </source>
</reference>
<feature type="chain" id="PRO_5009289698" description="FecR family protein" evidence="2">
    <location>
        <begin position="22"/>
        <end position="265"/>
    </location>
</feature>
<dbReference type="Proteomes" id="UP000236728">
    <property type="component" value="Unassembled WGS sequence"/>
</dbReference>
<name>A0A1H5XP44_9BACT</name>
<keyword evidence="4" id="KW-1185">Reference proteome</keyword>
<gene>
    <name evidence="3" type="ORF">SAMN05421819_1894</name>
</gene>